<organism evidence="14 15">
    <name type="scientific">Phaeocystidibacter luteus</name>
    <dbReference type="NCBI Taxonomy" id="911197"/>
    <lineage>
        <taxon>Bacteria</taxon>
        <taxon>Pseudomonadati</taxon>
        <taxon>Bacteroidota</taxon>
        <taxon>Flavobacteriia</taxon>
        <taxon>Flavobacteriales</taxon>
        <taxon>Phaeocystidibacteraceae</taxon>
        <taxon>Phaeocystidibacter</taxon>
    </lineage>
</organism>
<evidence type="ECO:0000256" key="6">
    <source>
        <dbReference type="ARBA" id="ARBA00022989"/>
    </source>
</evidence>
<evidence type="ECO:0000256" key="4">
    <source>
        <dbReference type="ARBA" id="ARBA00022692"/>
    </source>
</evidence>
<evidence type="ECO:0000256" key="1">
    <source>
        <dbReference type="ARBA" id="ARBA00004651"/>
    </source>
</evidence>
<dbReference type="Pfam" id="PF01595">
    <property type="entry name" value="CNNM"/>
    <property type="match status" value="1"/>
</dbReference>
<feature type="domain" description="CBS" evidence="12">
    <location>
        <begin position="285"/>
        <end position="342"/>
    </location>
</feature>
<dbReference type="Gene3D" id="3.10.580.10">
    <property type="entry name" value="CBS-domain"/>
    <property type="match status" value="1"/>
</dbReference>
<gene>
    <name evidence="14" type="primary">gldE</name>
    <name evidence="14" type="ORF">F8C67_07125</name>
</gene>
<feature type="transmembrane region" description="Helical" evidence="11">
    <location>
        <begin position="110"/>
        <end position="131"/>
    </location>
</feature>
<keyword evidence="15" id="KW-1185">Reference proteome</keyword>
<dbReference type="AlphaFoldDB" id="A0A6N6RL42"/>
<dbReference type="Gene3D" id="3.30.465.10">
    <property type="match status" value="1"/>
</dbReference>
<dbReference type="SUPFAM" id="SSF56176">
    <property type="entry name" value="FAD-binding/transporter-associated domain-like"/>
    <property type="match status" value="1"/>
</dbReference>
<dbReference type="PANTHER" id="PTHR22777:SF32">
    <property type="entry name" value="UPF0053 INNER MEMBRANE PROTEIN YFJD"/>
    <property type="match status" value="1"/>
</dbReference>
<evidence type="ECO:0000256" key="5">
    <source>
        <dbReference type="ARBA" id="ARBA00022737"/>
    </source>
</evidence>
<comment type="subcellular location">
    <subcellularLocation>
        <location evidence="1">Cell membrane</location>
        <topology evidence="1">Multi-pass membrane protein</topology>
    </subcellularLocation>
</comment>
<comment type="similarity">
    <text evidence="2">Belongs to the UPF0053 family.</text>
</comment>
<dbReference type="InterPro" id="IPR002550">
    <property type="entry name" value="CNNM"/>
</dbReference>
<dbReference type="FunFam" id="3.10.580.10:FF:000002">
    <property type="entry name" value="Magnesium/cobalt efflux protein CorC"/>
    <property type="match status" value="1"/>
</dbReference>
<protein>
    <submittedName>
        <fullName evidence="14">Gliding motility-associated protein GldE</fullName>
    </submittedName>
</protein>
<dbReference type="InterPro" id="IPR000644">
    <property type="entry name" value="CBS_dom"/>
</dbReference>
<keyword evidence="8 10" id="KW-0472">Membrane</keyword>
<evidence type="ECO:0000256" key="7">
    <source>
        <dbReference type="ARBA" id="ARBA00023122"/>
    </source>
</evidence>
<keyword evidence="5" id="KW-0677">Repeat</keyword>
<dbReference type="Proteomes" id="UP000468650">
    <property type="component" value="Unassembled WGS sequence"/>
</dbReference>
<dbReference type="Pfam" id="PF03471">
    <property type="entry name" value="CorC_HlyC"/>
    <property type="match status" value="1"/>
</dbReference>
<keyword evidence="4 10" id="KW-0812">Transmembrane</keyword>
<reference evidence="14 15" key="1">
    <citation type="submission" date="2019-09" db="EMBL/GenBank/DDBJ databases">
        <title>Genomes of family Cryomorphaceae.</title>
        <authorList>
            <person name="Bowman J.P."/>
        </authorList>
    </citation>
    <scope>NUCLEOTIDE SEQUENCE [LARGE SCALE GENOMIC DNA]</scope>
    <source>
        <strain evidence="14 15">LMG 25704</strain>
    </source>
</reference>
<dbReference type="PROSITE" id="PS51371">
    <property type="entry name" value="CBS"/>
    <property type="match status" value="2"/>
</dbReference>
<accession>A0A6N6RL42</accession>
<dbReference type="PANTHER" id="PTHR22777">
    <property type="entry name" value="HEMOLYSIN-RELATED"/>
    <property type="match status" value="1"/>
</dbReference>
<dbReference type="CDD" id="cd04590">
    <property type="entry name" value="CBS_pair_CorC_HlyC_assoc"/>
    <property type="match status" value="1"/>
</dbReference>
<dbReference type="EMBL" id="WBVO01000004">
    <property type="protein sequence ID" value="KAB2810352.1"/>
    <property type="molecule type" value="Genomic_DNA"/>
</dbReference>
<feature type="transmembrane region" description="Helical" evidence="11">
    <location>
        <begin position="20"/>
        <end position="45"/>
    </location>
</feature>
<dbReference type="OrthoDB" id="9798188at2"/>
<keyword evidence="7 9" id="KW-0129">CBS domain</keyword>
<dbReference type="NCBIfam" id="TIGR03520">
    <property type="entry name" value="GldE"/>
    <property type="match status" value="1"/>
</dbReference>
<dbReference type="GO" id="GO:0005886">
    <property type="term" value="C:plasma membrane"/>
    <property type="evidence" value="ECO:0007669"/>
    <property type="project" value="UniProtKB-SubCell"/>
</dbReference>
<evidence type="ECO:0000256" key="2">
    <source>
        <dbReference type="ARBA" id="ARBA00006337"/>
    </source>
</evidence>
<dbReference type="InterPro" id="IPR005170">
    <property type="entry name" value="Transptr-assoc_dom"/>
</dbReference>
<dbReference type="PROSITE" id="PS51846">
    <property type="entry name" value="CNNM"/>
    <property type="match status" value="1"/>
</dbReference>
<dbReference type="InterPro" id="IPR036318">
    <property type="entry name" value="FAD-bd_PCMH-like_sf"/>
</dbReference>
<evidence type="ECO:0000256" key="8">
    <source>
        <dbReference type="ARBA" id="ARBA00023136"/>
    </source>
</evidence>
<name>A0A6N6RL42_9FLAO</name>
<evidence type="ECO:0000313" key="14">
    <source>
        <dbReference type="EMBL" id="KAB2810352.1"/>
    </source>
</evidence>
<keyword evidence="3" id="KW-1003">Cell membrane</keyword>
<comment type="caution">
    <text evidence="14">The sequence shown here is derived from an EMBL/GenBank/DDBJ whole genome shotgun (WGS) entry which is preliminary data.</text>
</comment>
<dbReference type="SUPFAM" id="SSF54631">
    <property type="entry name" value="CBS-domain pair"/>
    <property type="match status" value="1"/>
</dbReference>
<sequence>MDPDPSSILAASIVSFEPSLIIPIIILGLLLLGSALVSGSEVAFFSLTPTDKQELNESEDPRDKVILNLLNEPERLLATILVNNNFINIGIVLLSTYLTDAMFDFTGFETLGFVIELVAITFLILLFGEILPKVYANTNNLSFARLMARPTLSAGKILKPLTYILTSTGRVFSQPKKSGGISMDELEQALDLTDEESTNADEQKILRGIVRFGSTTVKQIMKPRTDIVAFNIDESFETVMNTVRESGFSRIPVYRDSSDVIVGVLYIKDLLPHINAPADFNWQELLRDPFFVPGSKKIDDLLKEFQERKIHLAVVVDEFGGTDGIATLEDVIEEIVGDISDEFDVEELVYSKLDDANYVFEGKTQITDFYKVLEISDEPLDKARGDADTLAGLFLELSGQFPEKGHVEEYGQFTFTVEAVDQRRIKRIKVTINPHEEDTDED</sequence>
<evidence type="ECO:0000256" key="9">
    <source>
        <dbReference type="PROSITE-ProRule" id="PRU00703"/>
    </source>
</evidence>
<keyword evidence="6 10" id="KW-1133">Transmembrane helix</keyword>
<dbReference type="RefSeq" id="WP_151667141.1">
    <property type="nucleotide sequence ID" value="NZ_WBVO01000004.1"/>
</dbReference>
<feature type="domain" description="CBS" evidence="12">
    <location>
        <begin position="221"/>
        <end position="280"/>
    </location>
</feature>
<dbReference type="Pfam" id="PF00571">
    <property type="entry name" value="CBS"/>
    <property type="match status" value="2"/>
</dbReference>
<dbReference type="InterPro" id="IPR019862">
    <property type="entry name" value="Motility-assoc_prot_GldE"/>
</dbReference>
<evidence type="ECO:0000256" key="11">
    <source>
        <dbReference type="SAM" id="Phobius"/>
    </source>
</evidence>
<evidence type="ECO:0000256" key="10">
    <source>
        <dbReference type="PROSITE-ProRule" id="PRU01193"/>
    </source>
</evidence>
<evidence type="ECO:0000259" key="13">
    <source>
        <dbReference type="PROSITE" id="PS51846"/>
    </source>
</evidence>
<feature type="domain" description="CNNM transmembrane" evidence="13">
    <location>
        <begin position="16"/>
        <end position="203"/>
    </location>
</feature>
<evidence type="ECO:0000259" key="12">
    <source>
        <dbReference type="PROSITE" id="PS51371"/>
    </source>
</evidence>
<proteinExistence type="inferred from homology"/>
<feature type="transmembrane region" description="Helical" evidence="11">
    <location>
        <begin position="76"/>
        <end position="98"/>
    </location>
</feature>
<dbReference type="SMART" id="SM00116">
    <property type="entry name" value="CBS"/>
    <property type="match status" value="2"/>
</dbReference>
<dbReference type="InterPro" id="IPR016169">
    <property type="entry name" value="FAD-bd_PCMH_sub2"/>
</dbReference>
<evidence type="ECO:0000256" key="3">
    <source>
        <dbReference type="ARBA" id="ARBA00022475"/>
    </source>
</evidence>
<evidence type="ECO:0000313" key="15">
    <source>
        <dbReference type="Proteomes" id="UP000468650"/>
    </source>
</evidence>
<dbReference type="InterPro" id="IPR046342">
    <property type="entry name" value="CBS_dom_sf"/>
</dbReference>
<dbReference type="GO" id="GO:0050660">
    <property type="term" value="F:flavin adenine dinucleotide binding"/>
    <property type="evidence" value="ECO:0007669"/>
    <property type="project" value="InterPro"/>
</dbReference>
<dbReference type="SMART" id="SM01091">
    <property type="entry name" value="CorC_HlyC"/>
    <property type="match status" value="1"/>
</dbReference>
<dbReference type="InterPro" id="IPR044751">
    <property type="entry name" value="Ion_transp-like_CBS"/>
</dbReference>